<keyword evidence="3" id="KW-1185">Reference proteome</keyword>
<keyword evidence="1" id="KW-0472">Membrane</keyword>
<reference evidence="2 3" key="1">
    <citation type="submission" date="2017-09" db="EMBL/GenBank/DDBJ databases">
        <authorList>
            <person name="Ehlers B."/>
            <person name="Leendertz F.H."/>
        </authorList>
    </citation>
    <scope>NUCLEOTIDE SEQUENCE [LARGE SCALE GENOMIC DNA]</scope>
    <source>
        <strain evidence="2 3">CGMCC 4.6857</strain>
    </source>
</reference>
<evidence type="ECO:0000256" key="1">
    <source>
        <dbReference type="SAM" id="Phobius"/>
    </source>
</evidence>
<evidence type="ECO:0000313" key="2">
    <source>
        <dbReference type="EMBL" id="SNY58717.1"/>
    </source>
</evidence>
<dbReference type="InterPro" id="IPR051200">
    <property type="entry name" value="Host-pathogen_enzymatic-act"/>
</dbReference>
<dbReference type="InterPro" id="IPR015943">
    <property type="entry name" value="WD40/YVTN_repeat-like_dom_sf"/>
</dbReference>
<organism evidence="2 3">
    <name type="scientific">Paractinoplanes atraurantiacus</name>
    <dbReference type="NCBI Taxonomy" id="1036182"/>
    <lineage>
        <taxon>Bacteria</taxon>
        <taxon>Bacillati</taxon>
        <taxon>Actinomycetota</taxon>
        <taxon>Actinomycetes</taxon>
        <taxon>Micromonosporales</taxon>
        <taxon>Micromonosporaceae</taxon>
        <taxon>Paractinoplanes</taxon>
    </lineage>
</organism>
<evidence type="ECO:0000313" key="3">
    <source>
        <dbReference type="Proteomes" id="UP000219612"/>
    </source>
</evidence>
<dbReference type="EMBL" id="OBDY01000019">
    <property type="protein sequence ID" value="SNY58717.1"/>
    <property type="molecule type" value="Genomic_DNA"/>
</dbReference>
<dbReference type="AlphaFoldDB" id="A0A285JG04"/>
<gene>
    <name evidence="2" type="ORF">SAMN05421748_119165</name>
</gene>
<keyword evidence="1" id="KW-1133">Transmembrane helix</keyword>
<accession>A0A285JG04</accession>
<evidence type="ECO:0008006" key="4">
    <source>
        <dbReference type="Google" id="ProtNLM"/>
    </source>
</evidence>
<dbReference type="OrthoDB" id="3516511at2"/>
<dbReference type="SUPFAM" id="SSF50969">
    <property type="entry name" value="YVTN repeat-like/Quinoprotein amine dehydrogenase"/>
    <property type="match status" value="1"/>
</dbReference>
<dbReference type="Gene3D" id="2.130.10.10">
    <property type="entry name" value="YVTN repeat-like/Quinoprotein amine dehydrogenase"/>
    <property type="match status" value="1"/>
</dbReference>
<dbReference type="PANTHER" id="PTHR47197:SF3">
    <property type="entry name" value="DIHYDRO-HEME D1 DEHYDROGENASE"/>
    <property type="match status" value="1"/>
</dbReference>
<protein>
    <recommendedName>
        <fullName evidence="4">WD40-like Beta Propeller Repeat</fullName>
    </recommendedName>
</protein>
<sequence>MNLEEGVRATLDDLAASAPMPLDLAGAARRKGRGIRRRRQAGVALAVMALAVTPYVIVKKQEAQPAPVSPTPTQSATAIRRTAAPQNWAKAPMKLPGGAIVTAVTRTDVGRDTPAGRTPQTGNVVLDRATGRYVALEDDYYTVWGAPAKNRGVVSNGGGGLGLIRADGGLKWVQIAYMLDPQWSPDGTRLLVSTLNGYTVIDAATGRMSRHSVADAIAVCPDNCFFTWLPDGKSIAVARRDLTVTQSEEAADKVSAVAVYDVTTGKQVRTMPVPGVPVSGNAWSPDGRRVLLEAAELGGTGRRIADTATGKIIKQIPAPNARFLPNGQILGLTDKLATLYDANGTVVEVMTLPRDFRYRTVSVGLP</sequence>
<dbReference type="Proteomes" id="UP000219612">
    <property type="component" value="Unassembled WGS sequence"/>
</dbReference>
<dbReference type="RefSeq" id="WP_097325463.1">
    <property type="nucleotide sequence ID" value="NZ_OBDY01000019.1"/>
</dbReference>
<dbReference type="InterPro" id="IPR011044">
    <property type="entry name" value="Quino_amine_DH_bsu"/>
</dbReference>
<name>A0A285JG04_9ACTN</name>
<proteinExistence type="predicted"/>
<keyword evidence="1" id="KW-0812">Transmembrane</keyword>
<dbReference type="PANTHER" id="PTHR47197">
    <property type="entry name" value="PROTEIN NIRF"/>
    <property type="match status" value="1"/>
</dbReference>
<feature type="transmembrane region" description="Helical" evidence="1">
    <location>
        <begin position="41"/>
        <end position="58"/>
    </location>
</feature>